<dbReference type="PROSITE" id="PS50106">
    <property type="entry name" value="PDZ"/>
    <property type="match status" value="1"/>
</dbReference>
<proteinExistence type="predicted"/>
<dbReference type="SUPFAM" id="SSF102114">
    <property type="entry name" value="Radical SAM enzymes"/>
    <property type="match status" value="1"/>
</dbReference>
<protein>
    <submittedName>
        <fullName evidence="2">DUF512 domain-containing protein</fullName>
    </submittedName>
</protein>
<dbReference type="InterPro" id="IPR001478">
    <property type="entry name" value="PDZ"/>
</dbReference>
<dbReference type="InterPro" id="IPR045375">
    <property type="entry name" value="Put_radical_SAM-like_N"/>
</dbReference>
<accession>A0A948RX93</accession>
<dbReference type="SUPFAM" id="SSF50156">
    <property type="entry name" value="PDZ domain-like"/>
    <property type="match status" value="1"/>
</dbReference>
<comment type="caution">
    <text evidence="2">The sequence shown here is derived from an EMBL/GenBank/DDBJ whole genome shotgun (WGS) entry which is preliminary data.</text>
</comment>
<dbReference type="EMBL" id="JAHJDP010000053">
    <property type="protein sequence ID" value="MBU2691304.1"/>
    <property type="molecule type" value="Genomic_DNA"/>
</dbReference>
<dbReference type="AlphaFoldDB" id="A0A948RX93"/>
<dbReference type="InterPro" id="IPR007549">
    <property type="entry name" value="DUF512"/>
</dbReference>
<dbReference type="Gene3D" id="3.20.20.70">
    <property type="entry name" value="Aldolase class I"/>
    <property type="match status" value="1"/>
</dbReference>
<evidence type="ECO:0000313" key="2">
    <source>
        <dbReference type="EMBL" id="MBU2691304.1"/>
    </source>
</evidence>
<evidence type="ECO:0000313" key="3">
    <source>
        <dbReference type="Proteomes" id="UP000777784"/>
    </source>
</evidence>
<evidence type="ECO:0000259" key="1">
    <source>
        <dbReference type="PROSITE" id="PS50106"/>
    </source>
</evidence>
<dbReference type="Proteomes" id="UP000777784">
    <property type="component" value="Unassembled WGS sequence"/>
</dbReference>
<sequence length="451" mass="51064">MPLKISSVIPGSPAESLGLKPGDRLLSINGEQVRDTLDFHFCVADEDLEIEYLHETSRRSLSCYLPAGEDMGIEFEQEKIRTCGNDCLFCFVDQNPEGLRKTLYVKDEDYRLSFLHGNFITLTNLKDWEIERIIRQRLSPLYISVHSTDPDVRKRLLRPRQDRDILKLLGRLAEGNIRMHTQIVLCPGYNDGNDLLRTIDTLAEFYPAVESLAIVPLGMTDHREKTSSLDPVTPELAREIMMQARPTQRRFRRRNGITWLYLSDEFYRLVGRPVPPAVHYDDFPQLENGIGLTRNFFMQCDEAPDLFGRALQRGEKEFTLVTGELFAPILGRTLRRALRRTGEDRRLRFRIQPVPNHFFGRGVTVAGLLAGCDILKSLEAWAKGGRPLGDRIFLPPATVNDNGLFLDDMRPLDIEKALGVPVSAEPFASTHSLEFRGGGYPHELGPSCGGG</sequence>
<dbReference type="Pfam" id="PF04459">
    <property type="entry name" value="DUF512"/>
    <property type="match status" value="1"/>
</dbReference>
<dbReference type="InterPro" id="IPR036034">
    <property type="entry name" value="PDZ_sf"/>
</dbReference>
<feature type="domain" description="PDZ" evidence="1">
    <location>
        <begin position="1"/>
        <end position="35"/>
    </location>
</feature>
<dbReference type="InterPro" id="IPR013785">
    <property type="entry name" value="Aldolase_TIM"/>
</dbReference>
<reference evidence="2" key="1">
    <citation type="submission" date="2021-05" db="EMBL/GenBank/DDBJ databases">
        <title>Energy efficiency and biological interactions define the core microbiome of deep oligotrophic groundwater.</title>
        <authorList>
            <person name="Mehrshad M."/>
            <person name="Lopez-Fernandez M."/>
            <person name="Bell E."/>
            <person name="Bernier-Latmani R."/>
            <person name="Bertilsson S."/>
            <person name="Dopson M."/>
        </authorList>
    </citation>
    <scope>NUCLEOTIDE SEQUENCE</scope>
    <source>
        <strain evidence="2">Modern_marine.mb.64</strain>
    </source>
</reference>
<dbReference type="InterPro" id="IPR041489">
    <property type="entry name" value="PDZ_6"/>
</dbReference>
<dbReference type="InterPro" id="IPR058240">
    <property type="entry name" value="rSAM_sf"/>
</dbReference>
<organism evidence="2 3">
    <name type="scientific">Eiseniibacteriota bacterium</name>
    <dbReference type="NCBI Taxonomy" id="2212470"/>
    <lineage>
        <taxon>Bacteria</taxon>
        <taxon>Candidatus Eiseniibacteriota</taxon>
    </lineage>
</organism>
<name>A0A948RX93_UNCEI</name>
<dbReference type="Pfam" id="PF19238">
    <property type="entry name" value="Radical_SAM_2"/>
    <property type="match status" value="1"/>
</dbReference>
<dbReference type="Gene3D" id="2.30.42.10">
    <property type="match status" value="1"/>
</dbReference>
<dbReference type="Pfam" id="PF17820">
    <property type="entry name" value="PDZ_6"/>
    <property type="match status" value="1"/>
</dbReference>
<gene>
    <name evidence="2" type="ORF">KJ970_10275</name>
</gene>